<dbReference type="AlphaFoldDB" id="A0A1L9C3S1"/>
<evidence type="ECO:0000313" key="2">
    <source>
        <dbReference type="Proteomes" id="UP000185713"/>
    </source>
</evidence>
<dbReference type="Proteomes" id="UP000185713">
    <property type="component" value="Unassembled WGS sequence"/>
</dbReference>
<accession>A0A1L9C3S1</accession>
<proteinExistence type="predicted"/>
<comment type="caution">
    <text evidence="1">The sequence shown here is derived from an EMBL/GenBank/DDBJ whole genome shotgun (WGS) entry which is preliminary data.</text>
</comment>
<evidence type="ECO:0000313" key="1">
    <source>
        <dbReference type="EMBL" id="OJH49194.1"/>
    </source>
</evidence>
<organism evidence="1 2">
    <name type="scientific">Methanohalophilus portucalensis FDF-1</name>
    <dbReference type="NCBI Taxonomy" id="523843"/>
    <lineage>
        <taxon>Archaea</taxon>
        <taxon>Methanobacteriati</taxon>
        <taxon>Methanobacteriota</taxon>
        <taxon>Stenosarchaea group</taxon>
        <taxon>Methanomicrobia</taxon>
        <taxon>Methanosarcinales</taxon>
        <taxon>Methanosarcinaceae</taxon>
        <taxon>Methanohalophilus</taxon>
    </lineage>
</organism>
<name>A0A1L9C3S1_9EURY</name>
<dbReference type="EMBL" id="JWTK01000003">
    <property type="protein sequence ID" value="OJH49194.1"/>
    <property type="molecule type" value="Genomic_DNA"/>
</dbReference>
<reference evidence="1 2" key="1">
    <citation type="submission" date="2014-12" db="EMBL/GenBank/DDBJ databases">
        <title>The genome sequence of Methanohalophilus portucalensis strain FDF1.</title>
        <authorList>
            <person name="Lai M.-C."/>
            <person name="Lai S.-J."/>
        </authorList>
    </citation>
    <scope>NUCLEOTIDE SEQUENCE [LARGE SCALE GENOMIC DNA]</scope>
    <source>
        <strain evidence="1 2">FDF-1</strain>
    </source>
</reference>
<gene>
    <name evidence="1" type="ORF">MPF_1061</name>
</gene>
<protein>
    <submittedName>
        <fullName evidence="1">Uncharacterized protein</fullName>
    </submittedName>
</protein>
<sequence>MCKPCFIFSLSSNILFFLKPNTFCSFRLRSR</sequence>